<dbReference type="Pfam" id="PF14821">
    <property type="entry name" value="Thr_synth_N"/>
    <property type="match status" value="1"/>
</dbReference>
<sequence>MLYKSLNNFNYKVSFKEAVLTGQSPEKGLYFPENIPVLKKKIIKNISNYDEHHLMMEVIQPFIGNEIPHRELLNIISNTVNFKININNIYDNIYSLELFLGPTMAFKDIGVKFMSGCIKYFCKELNKNIIILTATSGDTGAAVANAFNKIDGVKVVILYPSSKISILQEKQITTLGNNILALEIKGNFDDCQMLVKKAFSDNQIRENLFITSANSINIARLLSQIFYYFMCYKLLFHYNDKLIISIPSGNFGNICAGLIAFKMGLPVKQFIAATNINDTIPRLLRTGIYNPFPTQETISNAMDISDPSNFSRIMYMFKNVNNIKKLVSAYSFSDKETFEIIKSIWENYKYIMDPHGAIGYLGLKQFLKNKKNNKKNIFLSTAAPVKFLDKISKGIDQKISLEKKVIKLLKKEKKSIQLSNKYDTFKKLLLNLD</sequence>
<evidence type="ECO:0000313" key="10">
    <source>
        <dbReference type="Proteomes" id="UP000055698"/>
    </source>
</evidence>
<dbReference type="RefSeq" id="WP_020931656.1">
    <property type="nucleotide sequence ID" value="NZ_CP013212.1"/>
</dbReference>
<dbReference type="InterPro" id="IPR051166">
    <property type="entry name" value="Threonine_Synthase"/>
</dbReference>
<feature type="domain" description="Threonine synthase N-terminal" evidence="8">
    <location>
        <begin position="3"/>
        <end position="79"/>
    </location>
</feature>
<gene>
    <name evidence="9" type="ORF">ASU30_055</name>
</gene>
<dbReference type="InterPro" id="IPR029144">
    <property type="entry name" value="Thr_synth_N"/>
</dbReference>
<dbReference type="GO" id="GO:0009088">
    <property type="term" value="P:threonine biosynthetic process"/>
    <property type="evidence" value="ECO:0007669"/>
    <property type="project" value="UniProtKB-UniRule"/>
</dbReference>
<dbReference type="EMBL" id="CP013212">
    <property type="protein sequence ID" value="ALP70129.1"/>
    <property type="molecule type" value="Genomic_DNA"/>
</dbReference>
<accession>A0A654M2N3</accession>
<dbReference type="NCBIfam" id="TIGR00260">
    <property type="entry name" value="thrC"/>
    <property type="match status" value="1"/>
</dbReference>
<dbReference type="InterPro" id="IPR037158">
    <property type="entry name" value="Thr_synth_N_sf"/>
</dbReference>
<reference evidence="9 10" key="2">
    <citation type="journal article" date="2016" name="Genome Announc.">
        <title>Complete Genome Sequences of the Obligate Symbionts 'Candidatus Sulcia muelleri' and 'Ca. Nasuia deltocephalinicola' from the Pestiferous Leafhopper Macrosteles quadripunctulatus (Hemiptera: Cicadellidae).</title>
        <authorList>
            <person name="Bennett G.M."/>
            <person name="Abba S."/>
            <person name="Kube M."/>
            <person name="Marzachi C."/>
        </authorList>
    </citation>
    <scope>NUCLEOTIDE SEQUENCE [LARGE SCALE GENOMIC DNA]</scope>
    <source>
        <strain evidence="9 10">PUNC</strain>
    </source>
</reference>
<evidence type="ECO:0000259" key="7">
    <source>
        <dbReference type="Pfam" id="PF00291"/>
    </source>
</evidence>
<proteinExistence type="inferred from homology"/>
<evidence type="ECO:0000256" key="2">
    <source>
        <dbReference type="ARBA" id="ARBA00005517"/>
    </source>
</evidence>
<evidence type="ECO:0000313" key="9">
    <source>
        <dbReference type="EMBL" id="ALP70129.1"/>
    </source>
</evidence>
<keyword evidence="4 9" id="KW-0456">Lyase</keyword>
<dbReference type="Pfam" id="PF00291">
    <property type="entry name" value="PALP"/>
    <property type="match status" value="1"/>
</dbReference>
<dbReference type="EC" id="4.2.3.1" evidence="5"/>
<feature type="modified residue" description="N6-(pyridoxal phosphate)lysine" evidence="6">
    <location>
        <position position="107"/>
    </location>
</feature>
<dbReference type="InterPro" id="IPR036052">
    <property type="entry name" value="TrpB-like_PALP_sf"/>
</dbReference>
<dbReference type="Gene3D" id="3.90.1380.10">
    <property type="entry name" value="Threonine synthase, N-terminal domain"/>
    <property type="match status" value="1"/>
</dbReference>
<dbReference type="InterPro" id="IPR004450">
    <property type="entry name" value="Thr_synthase-like"/>
</dbReference>
<protein>
    <recommendedName>
        <fullName evidence="5">Threonine synthase</fullName>
        <ecNumber evidence="5">4.2.3.1</ecNumber>
    </recommendedName>
</protein>
<comment type="cofactor">
    <cofactor evidence="1 6">
        <name>pyridoxal 5'-phosphate</name>
        <dbReference type="ChEBI" id="CHEBI:597326"/>
    </cofactor>
</comment>
<dbReference type="Gene3D" id="3.40.50.1100">
    <property type="match status" value="2"/>
</dbReference>
<evidence type="ECO:0000256" key="1">
    <source>
        <dbReference type="ARBA" id="ARBA00001933"/>
    </source>
</evidence>
<dbReference type="PANTHER" id="PTHR42690:SF1">
    <property type="entry name" value="THREONINE SYNTHASE-LIKE 2"/>
    <property type="match status" value="1"/>
</dbReference>
<dbReference type="SUPFAM" id="SSF53686">
    <property type="entry name" value="Tryptophan synthase beta subunit-like PLP-dependent enzymes"/>
    <property type="match status" value="1"/>
</dbReference>
<dbReference type="GeneID" id="75050201"/>
<dbReference type="AlphaFoldDB" id="A0A654M2N3"/>
<evidence type="ECO:0000256" key="3">
    <source>
        <dbReference type="ARBA" id="ARBA00022898"/>
    </source>
</evidence>
<dbReference type="Proteomes" id="UP000055698">
    <property type="component" value="Chromosome"/>
</dbReference>
<evidence type="ECO:0000259" key="8">
    <source>
        <dbReference type="Pfam" id="PF14821"/>
    </source>
</evidence>
<evidence type="ECO:0000256" key="4">
    <source>
        <dbReference type="ARBA" id="ARBA00023239"/>
    </source>
</evidence>
<dbReference type="PANTHER" id="PTHR42690">
    <property type="entry name" value="THREONINE SYNTHASE FAMILY MEMBER"/>
    <property type="match status" value="1"/>
</dbReference>
<dbReference type="GO" id="GO:0004795">
    <property type="term" value="F:threonine synthase activity"/>
    <property type="evidence" value="ECO:0007669"/>
    <property type="project" value="UniProtKB-UniRule"/>
</dbReference>
<comment type="similarity">
    <text evidence="2">Belongs to the threonine synthase family.</text>
</comment>
<name>A0A654M2N3_9FLAO</name>
<evidence type="ECO:0000256" key="5">
    <source>
        <dbReference type="NCBIfam" id="TIGR00260"/>
    </source>
</evidence>
<reference evidence="10" key="1">
    <citation type="submission" date="2015-11" db="EMBL/GenBank/DDBJ databases">
        <title>Complete genome sequences of the obligate symbionts Candidatus Sulcia muelleri and Candidatus Nasuia deltocephalinicola from the pestiferous leafhopper, Macrosteles quadripunctulatus (Hemiptera: Cicadellidae).</title>
        <authorList>
            <person name="Bennett G.M."/>
            <person name="Abba S."/>
            <person name="Kube M."/>
            <person name="Marzachi C."/>
        </authorList>
    </citation>
    <scope>NUCLEOTIDE SEQUENCE [LARGE SCALE GENOMIC DNA]</scope>
    <source>
        <strain evidence="10">PUNC</strain>
    </source>
</reference>
<dbReference type="InterPro" id="IPR001926">
    <property type="entry name" value="TrpB-like_PALP"/>
</dbReference>
<keyword evidence="3 6" id="KW-0663">Pyridoxal phosphate</keyword>
<organism evidence="9 10">
    <name type="scientific">Candidatus Karelsulcia muelleri</name>
    <dbReference type="NCBI Taxonomy" id="336810"/>
    <lineage>
        <taxon>Bacteria</taxon>
        <taxon>Pseudomonadati</taxon>
        <taxon>Bacteroidota</taxon>
        <taxon>Flavobacteriia</taxon>
        <taxon>Flavobacteriales</taxon>
        <taxon>Candidatus Karelsulcia</taxon>
    </lineage>
</organism>
<evidence type="ECO:0000256" key="6">
    <source>
        <dbReference type="PIRSR" id="PIRSR604450-51"/>
    </source>
</evidence>
<feature type="domain" description="Tryptophan synthase beta chain-like PALP" evidence="7">
    <location>
        <begin position="98"/>
        <end position="376"/>
    </location>
</feature>